<dbReference type="AlphaFoldDB" id="A0AA38HLC9"/>
<dbReference type="GO" id="GO:0006412">
    <property type="term" value="P:translation"/>
    <property type="evidence" value="ECO:0007669"/>
    <property type="project" value="InterPro"/>
</dbReference>
<gene>
    <name evidence="4" type="ORF">Zmor_019088</name>
</gene>
<dbReference type="Gene3D" id="3.30.1430.10">
    <property type="match status" value="1"/>
</dbReference>
<evidence type="ECO:0000256" key="3">
    <source>
        <dbReference type="ARBA" id="ARBA00023274"/>
    </source>
</evidence>
<evidence type="ECO:0000313" key="5">
    <source>
        <dbReference type="Proteomes" id="UP001168821"/>
    </source>
</evidence>
<dbReference type="SUPFAM" id="SSF50447">
    <property type="entry name" value="Translation proteins"/>
    <property type="match status" value="1"/>
</dbReference>
<evidence type="ECO:0008006" key="6">
    <source>
        <dbReference type="Google" id="ProtNLM"/>
    </source>
</evidence>
<reference evidence="4" key="1">
    <citation type="journal article" date="2023" name="G3 (Bethesda)">
        <title>Whole genome assemblies of Zophobas morio and Tenebrio molitor.</title>
        <authorList>
            <person name="Kaur S."/>
            <person name="Stinson S.A."/>
            <person name="diCenzo G.C."/>
        </authorList>
    </citation>
    <scope>NUCLEOTIDE SEQUENCE</scope>
    <source>
        <strain evidence="4">QUZm001</strain>
    </source>
</reference>
<evidence type="ECO:0000256" key="1">
    <source>
        <dbReference type="ARBA" id="ARBA00006540"/>
    </source>
</evidence>
<dbReference type="GO" id="GO:0022625">
    <property type="term" value="C:cytosolic large ribosomal subunit"/>
    <property type="evidence" value="ECO:0007669"/>
    <property type="project" value="TreeGrafter"/>
</dbReference>
<keyword evidence="3" id="KW-0687">Ribonucleoprotein</keyword>
<keyword evidence="2" id="KW-0689">Ribosomal protein</keyword>
<dbReference type="InterPro" id="IPR044892">
    <property type="entry name" value="Ribosomal_L3_dom_3_arc_sf"/>
</dbReference>
<dbReference type="GO" id="GO:0003723">
    <property type="term" value="F:RNA binding"/>
    <property type="evidence" value="ECO:0007669"/>
    <property type="project" value="TreeGrafter"/>
</dbReference>
<dbReference type="Pfam" id="PF00297">
    <property type="entry name" value="Ribosomal_L3"/>
    <property type="match status" value="1"/>
</dbReference>
<evidence type="ECO:0000313" key="4">
    <source>
        <dbReference type="EMBL" id="KAJ3634436.1"/>
    </source>
</evidence>
<dbReference type="EMBL" id="JALNTZ010000528">
    <property type="protein sequence ID" value="KAJ3634436.1"/>
    <property type="molecule type" value="Genomic_DNA"/>
</dbReference>
<dbReference type="PANTHER" id="PTHR11363:SF5">
    <property type="entry name" value="LARGE RIBOSOMAL SUBUNIT PROTEIN UL3"/>
    <property type="match status" value="1"/>
</dbReference>
<name>A0AA38HLC9_9CUCU</name>
<proteinExistence type="inferred from homology"/>
<dbReference type="InterPro" id="IPR000597">
    <property type="entry name" value="Ribosomal_uL3"/>
</dbReference>
<accession>A0AA38HLC9</accession>
<dbReference type="Proteomes" id="UP001168821">
    <property type="component" value="Unassembled WGS sequence"/>
</dbReference>
<dbReference type="InterPro" id="IPR045077">
    <property type="entry name" value="L3_arc_euk"/>
</dbReference>
<sequence length="146" mass="16668">HRKFEAPRHGSLGFLPRKRCKHITGKIRSFPKDDPRKKCHLTAFMGYKAGMTHIVRSVEFRAMQNKKETKDIVEAVTIIECPPMVPVGIVGYIPTVKGLRALSCVWATNLSDTVRRRFYKHWARSKKKAFTKYARLQAADNGLALS</sequence>
<organism evidence="4 5">
    <name type="scientific">Zophobas morio</name>
    <dbReference type="NCBI Taxonomy" id="2755281"/>
    <lineage>
        <taxon>Eukaryota</taxon>
        <taxon>Metazoa</taxon>
        <taxon>Ecdysozoa</taxon>
        <taxon>Arthropoda</taxon>
        <taxon>Hexapoda</taxon>
        <taxon>Insecta</taxon>
        <taxon>Pterygota</taxon>
        <taxon>Neoptera</taxon>
        <taxon>Endopterygota</taxon>
        <taxon>Coleoptera</taxon>
        <taxon>Polyphaga</taxon>
        <taxon>Cucujiformia</taxon>
        <taxon>Tenebrionidae</taxon>
        <taxon>Zophobas</taxon>
    </lineage>
</organism>
<protein>
    <recommendedName>
        <fullName evidence="6">60S ribosomal protein L3</fullName>
    </recommendedName>
</protein>
<dbReference type="InterPro" id="IPR009000">
    <property type="entry name" value="Transl_B-barrel_sf"/>
</dbReference>
<dbReference type="Gene3D" id="4.10.960.10">
    <property type="entry name" value="Ribosomal protein L3, domain 3"/>
    <property type="match status" value="1"/>
</dbReference>
<comment type="caution">
    <text evidence="4">The sequence shown here is derived from an EMBL/GenBank/DDBJ whole genome shotgun (WGS) entry which is preliminary data.</text>
</comment>
<comment type="similarity">
    <text evidence="1">Belongs to the universal ribosomal protein uL3 family.</text>
</comment>
<evidence type="ECO:0000256" key="2">
    <source>
        <dbReference type="ARBA" id="ARBA00022980"/>
    </source>
</evidence>
<dbReference type="PANTHER" id="PTHR11363">
    <property type="entry name" value="60S RIBOSOMAL PROTEIN L3-RELATED"/>
    <property type="match status" value="1"/>
</dbReference>
<feature type="non-terminal residue" evidence="4">
    <location>
        <position position="146"/>
    </location>
</feature>
<keyword evidence="5" id="KW-1185">Reference proteome</keyword>
<dbReference type="GO" id="GO:0003735">
    <property type="term" value="F:structural constituent of ribosome"/>
    <property type="evidence" value="ECO:0007669"/>
    <property type="project" value="InterPro"/>
</dbReference>